<feature type="region of interest" description="Disordered" evidence="1">
    <location>
        <begin position="83"/>
        <end position="117"/>
    </location>
</feature>
<evidence type="ECO:0000256" key="1">
    <source>
        <dbReference type="SAM" id="MobiDB-lite"/>
    </source>
</evidence>
<dbReference type="EMBL" id="CAVNYO010000405">
    <property type="protein sequence ID" value="CAK5276228.1"/>
    <property type="molecule type" value="Genomic_DNA"/>
</dbReference>
<sequence length="272" mass="29743">MDPEIGQRGADTDADEFGSEDGECVLLSDAVVQALESAERDAFGRESPVSAASDAYDEMFTDGFSDEWMHAWARLEAPCGTSACTPTLDPEPPSSLPPSSSIAPSRESEPPPSCDSGPTEFNDMFLDNYTDQWLRACSVLATRCVPGARVLSGWDYWMVQLQSVSEVVQPRWVSAKRQTTDVGVLCRLVIGLFCQVRRAMICSLHIQRSGLCGCRCNFLNLLMYCYSEWHAFRSSLGSQTSQSTSILLIDVAFAMSHVQMLSLSSLSSSSDS</sequence>
<feature type="region of interest" description="Disordered" evidence="1">
    <location>
        <begin position="1"/>
        <end position="22"/>
    </location>
</feature>
<protein>
    <submittedName>
        <fullName evidence="2">Uncharacterized protein</fullName>
    </submittedName>
</protein>
<dbReference type="Proteomes" id="UP001295794">
    <property type="component" value="Unassembled WGS sequence"/>
</dbReference>
<evidence type="ECO:0000313" key="2">
    <source>
        <dbReference type="EMBL" id="CAK5275945.1"/>
    </source>
</evidence>
<gene>
    <name evidence="2" type="ORF">MYCIT1_LOCUS24052</name>
    <name evidence="3" type="ORF">MYCIT1_LOCUS24342</name>
</gene>
<feature type="compositionally biased region" description="Acidic residues" evidence="1">
    <location>
        <begin position="12"/>
        <end position="22"/>
    </location>
</feature>
<comment type="caution">
    <text evidence="2">The sequence shown here is derived from an EMBL/GenBank/DDBJ whole genome shotgun (WGS) entry which is preliminary data.</text>
</comment>
<evidence type="ECO:0000313" key="4">
    <source>
        <dbReference type="Proteomes" id="UP001295794"/>
    </source>
</evidence>
<name>A0AAD2HJE7_9AGAR</name>
<dbReference type="EMBL" id="CAVNYO010000405">
    <property type="protein sequence ID" value="CAK5275945.1"/>
    <property type="molecule type" value="Genomic_DNA"/>
</dbReference>
<organism evidence="2 4">
    <name type="scientific">Mycena citricolor</name>
    <dbReference type="NCBI Taxonomy" id="2018698"/>
    <lineage>
        <taxon>Eukaryota</taxon>
        <taxon>Fungi</taxon>
        <taxon>Dikarya</taxon>
        <taxon>Basidiomycota</taxon>
        <taxon>Agaricomycotina</taxon>
        <taxon>Agaricomycetes</taxon>
        <taxon>Agaricomycetidae</taxon>
        <taxon>Agaricales</taxon>
        <taxon>Marasmiineae</taxon>
        <taxon>Mycenaceae</taxon>
        <taxon>Mycena</taxon>
    </lineage>
</organism>
<keyword evidence="4" id="KW-1185">Reference proteome</keyword>
<reference evidence="2" key="1">
    <citation type="submission" date="2023-11" db="EMBL/GenBank/DDBJ databases">
        <authorList>
            <person name="De Vega J J."/>
            <person name="De Vega J J."/>
        </authorList>
    </citation>
    <scope>NUCLEOTIDE SEQUENCE</scope>
</reference>
<accession>A0AAD2HJE7</accession>
<proteinExistence type="predicted"/>
<evidence type="ECO:0000313" key="3">
    <source>
        <dbReference type="EMBL" id="CAK5276228.1"/>
    </source>
</evidence>
<dbReference type="AlphaFoldDB" id="A0AAD2HJE7"/>